<proteinExistence type="predicted"/>
<dbReference type="Proteomes" id="UP000308549">
    <property type="component" value="Unassembled WGS sequence"/>
</dbReference>
<evidence type="ECO:0000313" key="2">
    <source>
        <dbReference type="Proteomes" id="UP000308549"/>
    </source>
</evidence>
<reference evidence="1 2" key="1">
    <citation type="submission" date="2017-03" db="EMBL/GenBank/DDBJ databases">
        <title>Genomes of endolithic fungi from Antarctica.</title>
        <authorList>
            <person name="Coleine C."/>
            <person name="Masonjones S."/>
            <person name="Stajich J.E."/>
        </authorList>
    </citation>
    <scope>NUCLEOTIDE SEQUENCE [LARGE SCALE GENOMIC DNA]</scope>
    <source>
        <strain evidence="1 2">CCFEE 6315</strain>
    </source>
</reference>
<protein>
    <recommendedName>
        <fullName evidence="3">F-box domain-containing protein</fullName>
    </recommendedName>
</protein>
<evidence type="ECO:0008006" key="3">
    <source>
        <dbReference type="Google" id="ProtNLM"/>
    </source>
</evidence>
<dbReference type="InterPro" id="IPR001611">
    <property type="entry name" value="Leu-rich_rpt"/>
</dbReference>
<accession>A0A4U0TYZ6</accession>
<comment type="caution">
    <text evidence="1">The sequence shown here is derived from an EMBL/GenBank/DDBJ whole genome shotgun (WGS) entry which is preliminary data.</text>
</comment>
<dbReference type="Pfam" id="PF13516">
    <property type="entry name" value="LRR_6"/>
    <property type="match status" value="2"/>
</dbReference>
<sequence>MEAAPPSYEKATLTDPWNLIARYVHSNDLCSATLVCSRWHTTFAPHLWGNPASHFGIENDRVYVALTRFKRTLRYARLLVRAMTHTLHLPPAHAEIYNGPHAEWLRDILERLPNLQSLIVRGLPFFDHSALQALKYKAPKREESQPPSGSIELQASAGYAFESSITSFIPSFGLRLLDASRCSNVTSTGLALAIQRFETLLYLDLSFTYPAQDVSVLSSLRRLHGLQVLKLRGVCLSDTGVDVLADSIGIRVRSLDLRDNRLSDRGVRTLLENCFISAQPEPAGGRSPTLLPHLGAEMLDVYQGEDYEGYLRKTFTGSFVSRLAIEDVTEGGITHLYIAGNEISAEGASRLIRSGRLHVLDLASVANGLGGRDSLKRSQSGTSEAIVPGVEKLTPVLFKHAGENLTFLRVDHSLVTRDAPRKGSVFAPTCVESLSSDFGQSSLLSPVSAMDEGSMNGTIDMIPVALKKRSLPMHKQGLITRCLPVVKDTHRL</sequence>
<dbReference type="OrthoDB" id="408631at2759"/>
<dbReference type="SUPFAM" id="SSF52047">
    <property type="entry name" value="RNI-like"/>
    <property type="match status" value="1"/>
</dbReference>
<dbReference type="InterPro" id="IPR032675">
    <property type="entry name" value="LRR_dom_sf"/>
</dbReference>
<keyword evidence="2" id="KW-1185">Reference proteome</keyword>
<evidence type="ECO:0000313" key="1">
    <source>
        <dbReference type="EMBL" id="TKA27005.1"/>
    </source>
</evidence>
<dbReference type="AlphaFoldDB" id="A0A4U0TYZ6"/>
<dbReference type="Gene3D" id="3.80.10.10">
    <property type="entry name" value="Ribonuclease Inhibitor"/>
    <property type="match status" value="2"/>
</dbReference>
<dbReference type="EMBL" id="NAJL01000025">
    <property type="protein sequence ID" value="TKA27005.1"/>
    <property type="molecule type" value="Genomic_DNA"/>
</dbReference>
<organism evidence="1 2">
    <name type="scientific">Salinomyces thailandicus</name>
    <dbReference type="NCBI Taxonomy" id="706561"/>
    <lineage>
        <taxon>Eukaryota</taxon>
        <taxon>Fungi</taxon>
        <taxon>Dikarya</taxon>
        <taxon>Ascomycota</taxon>
        <taxon>Pezizomycotina</taxon>
        <taxon>Dothideomycetes</taxon>
        <taxon>Dothideomycetidae</taxon>
        <taxon>Mycosphaerellales</taxon>
        <taxon>Teratosphaeriaceae</taxon>
        <taxon>Salinomyces</taxon>
    </lineage>
</organism>
<gene>
    <name evidence="1" type="ORF">B0A50_05196</name>
</gene>
<name>A0A4U0TYZ6_9PEZI</name>